<protein>
    <submittedName>
        <fullName evidence="1">Uncharacterized protein</fullName>
    </submittedName>
</protein>
<dbReference type="Proteomes" id="UP000019380">
    <property type="component" value="Unassembled WGS sequence"/>
</dbReference>
<reference evidence="1 2" key="1">
    <citation type="submission" date="2013-12" db="EMBL/GenBank/DDBJ databases">
        <title>Improved hybrid genome assemblies of Bacteroides xylanisolvens SD CC 1b and Bacteroides xylanisolvens SD CC 2a using Illumina and 454 Sequencing.</title>
        <authorList>
            <person name="Ramaraj T."/>
            <person name="Sundararajan A."/>
            <person name="Mudge J."/>
            <person name="Schilkey F.D."/>
            <person name="Delvecchio V."/>
            <person name="Donlon M."/>
            <person name="Ziemer C."/>
        </authorList>
    </citation>
    <scope>NUCLEOTIDE SEQUENCE [LARGE SCALE GENOMIC DNA]</scope>
</reference>
<comment type="caution">
    <text evidence="1">The sequence shown here is derived from an EMBL/GenBank/DDBJ whole genome shotgun (WGS) entry which is preliminary data.</text>
</comment>
<sequence length="54" mass="6467">MKLSEERTALSSSIIRIIVKIARFLYQENFFFCFFNLPRRSISFFISFFIYNGG</sequence>
<proteinExistence type="predicted"/>
<dbReference type="AlphaFoldDB" id="W6P5R2"/>
<gene>
    <name evidence="1" type="ORF">BN890_26390</name>
</gene>
<evidence type="ECO:0000313" key="2">
    <source>
        <dbReference type="Proteomes" id="UP000019380"/>
    </source>
</evidence>
<accession>W6P5R2</accession>
<evidence type="ECO:0000313" key="1">
    <source>
        <dbReference type="EMBL" id="CDM05053.1"/>
    </source>
</evidence>
<dbReference type="EMBL" id="CBXG010000029">
    <property type="protein sequence ID" value="CDM05053.1"/>
    <property type="molecule type" value="Genomic_DNA"/>
</dbReference>
<organism evidence="1 2">
    <name type="scientific">Bacteroides xylanisolvens SD CC 1b</name>
    <dbReference type="NCBI Taxonomy" id="702447"/>
    <lineage>
        <taxon>Bacteria</taxon>
        <taxon>Pseudomonadati</taxon>
        <taxon>Bacteroidota</taxon>
        <taxon>Bacteroidia</taxon>
        <taxon>Bacteroidales</taxon>
        <taxon>Bacteroidaceae</taxon>
        <taxon>Bacteroides</taxon>
    </lineage>
</organism>
<name>W6P5R2_9BACE</name>